<sequence>MAITKDHLAEFLKMNDAKEICKAIKSQFGINDESKKMQKYLLKQQFKSFSISNSKGLHKGYDRFQSLLGQLVAHGAGFSTKHANQKFLREGSSSYIDELMYSFFANQSSGPKLDHEDLEQLDEFDLEEMDLKWQVTMISMRLKKFYKKTKRKLHFDAKEPVGFDNNKVECFNFHNIGHFARECRSKGNQDSRRRDAGNTRYKARDNGKRPAKQDEHKAMVTIDGEGLDTEMSAKDKSGLGYGSQIHDGILSYENEVFASIFDSRSSDVEDSHDNPHQTLKGKSVVDSGCSRYMTRNKAYLVDYQDFNGGLVAFGGRVYLPTLFRMTTPVLLVTKGKQHKASCKAKVPITAENKAKKTAVPKDTNNSASTQDSFDAGNSEMETDNAQEYYVLPLCSSYTSTVKSSKAKNRDEKHNEDTDSKTNEESVDQED</sequence>
<feature type="region of interest" description="Disordered" evidence="1">
    <location>
        <begin position="353"/>
        <end position="379"/>
    </location>
</feature>
<accession>A0A6L2LJT1</accession>
<dbReference type="GO" id="GO:0003676">
    <property type="term" value="F:nucleic acid binding"/>
    <property type="evidence" value="ECO:0007669"/>
    <property type="project" value="InterPro"/>
</dbReference>
<dbReference type="EMBL" id="BKCJ010004615">
    <property type="protein sequence ID" value="GEU62091.1"/>
    <property type="molecule type" value="Genomic_DNA"/>
</dbReference>
<dbReference type="GO" id="GO:0008270">
    <property type="term" value="F:zinc ion binding"/>
    <property type="evidence" value="ECO:0007669"/>
    <property type="project" value="InterPro"/>
</dbReference>
<dbReference type="AlphaFoldDB" id="A0A6L2LJT1"/>
<proteinExistence type="predicted"/>
<feature type="region of interest" description="Disordered" evidence="1">
    <location>
        <begin position="400"/>
        <end position="430"/>
    </location>
</feature>
<organism evidence="2">
    <name type="scientific">Tanacetum cinerariifolium</name>
    <name type="common">Dalmatian daisy</name>
    <name type="synonym">Chrysanthemum cinerariifolium</name>
    <dbReference type="NCBI Taxonomy" id="118510"/>
    <lineage>
        <taxon>Eukaryota</taxon>
        <taxon>Viridiplantae</taxon>
        <taxon>Streptophyta</taxon>
        <taxon>Embryophyta</taxon>
        <taxon>Tracheophyta</taxon>
        <taxon>Spermatophyta</taxon>
        <taxon>Magnoliopsida</taxon>
        <taxon>eudicotyledons</taxon>
        <taxon>Gunneridae</taxon>
        <taxon>Pentapetalae</taxon>
        <taxon>asterids</taxon>
        <taxon>campanulids</taxon>
        <taxon>Asterales</taxon>
        <taxon>Asteraceae</taxon>
        <taxon>Asteroideae</taxon>
        <taxon>Anthemideae</taxon>
        <taxon>Anthemidinae</taxon>
        <taxon>Tanacetum</taxon>
    </lineage>
</organism>
<feature type="compositionally biased region" description="Polar residues" evidence="1">
    <location>
        <begin position="362"/>
        <end position="372"/>
    </location>
</feature>
<evidence type="ECO:0000313" key="2">
    <source>
        <dbReference type="EMBL" id="GEU62091.1"/>
    </source>
</evidence>
<feature type="region of interest" description="Disordered" evidence="1">
    <location>
        <begin position="184"/>
        <end position="216"/>
    </location>
</feature>
<protein>
    <submittedName>
        <fullName evidence="2">Ribonuclease H-like domain-containing protein</fullName>
    </submittedName>
</protein>
<gene>
    <name evidence="2" type="ORF">Tci_034069</name>
</gene>
<reference evidence="2" key="1">
    <citation type="journal article" date="2019" name="Sci. Rep.">
        <title>Draft genome of Tanacetum cinerariifolium, the natural source of mosquito coil.</title>
        <authorList>
            <person name="Yamashiro T."/>
            <person name="Shiraishi A."/>
            <person name="Satake H."/>
            <person name="Nakayama K."/>
        </authorList>
    </citation>
    <scope>NUCLEOTIDE SEQUENCE</scope>
</reference>
<comment type="caution">
    <text evidence="2">The sequence shown here is derived from an EMBL/GenBank/DDBJ whole genome shotgun (WGS) entry which is preliminary data.</text>
</comment>
<dbReference type="SUPFAM" id="SSF57756">
    <property type="entry name" value="Retrovirus zinc finger-like domains"/>
    <property type="match status" value="1"/>
</dbReference>
<name>A0A6L2LJT1_TANCI</name>
<evidence type="ECO:0000256" key="1">
    <source>
        <dbReference type="SAM" id="MobiDB-lite"/>
    </source>
</evidence>
<feature type="compositionally biased region" description="Basic and acidic residues" evidence="1">
    <location>
        <begin position="407"/>
        <end position="423"/>
    </location>
</feature>
<dbReference type="InterPro" id="IPR036875">
    <property type="entry name" value="Znf_CCHC_sf"/>
</dbReference>